<dbReference type="PROSITE" id="PS50975">
    <property type="entry name" value="ATP_GRASP"/>
    <property type="match status" value="1"/>
</dbReference>
<dbReference type="SUPFAM" id="SSF51246">
    <property type="entry name" value="Rudiment single hybrid motif"/>
    <property type="match status" value="1"/>
</dbReference>
<dbReference type="InterPro" id="IPR011761">
    <property type="entry name" value="ATP-grasp"/>
</dbReference>
<keyword evidence="2 5" id="KW-0547">Nucleotide-binding</keyword>
<dbReference type="Proteomes" id="UP000445696">
    <property type="component" value="Unassembled WGS sequence"/>
</dbReference>
<keyword evidence="9" id="KW-1185">Reference proteome</keyword>
<dbReference type="Gene3D" id="3.30.470.20">
    <property type="entry name" value="ATP-grasp fold, B domain"/>
    <property type="match status" value="1"/>
</dbReference>
<keyword evidence="1" id="KW-0436">Ligase</keyword>
<evidence type="ECO:0000256" key="4">
    <source>
        <dbReference type="ARBA" id="ARBA00023267"/>
    </source>
</evidence>
<dbReference type="GO" id="GO:0016874">
    <property type="term" value="F:ligase activity"/>
    <property type="evidence" value="ECO:0007669"/>
    <property type="project" value="UniProtKB-KW"/>
</dbReference>
<dbReference type="SMART" id="SM00878">
    <property type="entry name" value="Biotin_carb_C"/>
    <property type="match status" value="1"/>
</dbReference>
<protein>
    <submittedName>
        <fullName evidence="8">Acetyl-CoA carboxylase biotin carboxylase subunit</fullName>
    </submittedName>
</protein>
<name>A0A845MIK1_9PROT</name>
<evidence type="ECO:0000256" key="2">
    <source>
        <dbReference type="ARBA" id="ARBA00022741"/>
    </source>
</evidence>
<evidence type="ECO:0000259" key="7">
    <source>
        <dbReference type="PROSITE" id="PS50979"/>
    </source>
</evidence>
<dbReference type="Pfam" id="PF02786">
    <property type="entry name" value="CPSase_L_D2"/>
    <property type="match status" value="1"/>
</dbReference>
<dbReference type="PROSITE" id="PS00867">
    <property type="entry name" value="CPSASE_2"/>
    <property type="match status" value="1"/>
</dbReference>
<dbReference type="PANTHER" id="PTHR18866">
    <property type="entry name" value="CARBOXYLASE:PYRUVATE/ACETYL-COA/PROPIONYL-COA CARBOXYLASE"/>
    <property type="match status" value="1"/>
</dbReference>
<dbReference type="GO" id="GO:0046872">
    <property type="term" value="F:metal ion binding"/>
    <property type="evidence" value="ECO:0007669"/>
    <property type="project" value="InterPro"/>
</dbReference>
<dbReference type="InterPro" id="IPR016185">
    <property type="entry name" value="PreATP-grasp_dom_sf"/>
</dbReference>
<keyword evidence="4" id="KW-0092">Biotin</keyword>
<accession>A0A845MIK1</accession>
<keyword evidence="3 5" id="KW-0067">ATP-binding</keyword>
<dbReference type="GO" id="GO:0005524">
    <property type="term" value="F:ATP binding"/>
    <property type="evidence" value="ECO:0007669"/>
    <property type="project" value="UniProtKB-UniRule"/>
</dbReference>
<evidence type="ECO:0000256" key="3">
    <source>
        <dbReference type="ARBA" id="ARBA00022840"/>
    </source>
</evidence>
<evidence type="ECO:0000256" key="5">
    <source>
        <dbReference type="PROSITE-ProRule" id="PRU00409"/>
    </source>
</evidence>
<dbReference type="SUPFAM" id="SSF56059">
    <property type="entry name" value="Glutathione synthetase ATP-binding domain-like"/>
    <property type="match status" value="1"/>
</dbReference>
<evidence type="ECO:0000313" key="9">
    <source>
        <dbReference type="Proteomes" id="UP000445696"/>
    </source>
</evidence>
<dbReference type="InterPro" id="IPR005479">
    <property type="entry name" value="CPAse_ATP-bd"/>
</dbReference>
<evidence type="ECO:0000313" key="8">
    <source>
        <dbReference type="EMBL" id="MZR23581.1"/>
    </source>
</evidence>
<comment type="caution">
    <text evidence="8">The sequence shown here is derived from an EMBL/GenBank/DDBJ whole genome shotgun (WGS) entry which is preliminary data.</text>
</comment>
<dbReference type="InterPro" id="IPR005482">
    <property type="entry name" value="Biotin_COase_C"/>
</dbReference>
<dbReference type="FunFam" id="3.40.50.20:FF:000010">
    <property type="entry name" value="Propionyl-CoA carboxylase subunit alpha"/>
    <property type="match status" value="1"/>
</dbReference>
<dbReference type="InterPro" id="IPR011764">
    <property type="entry name" value="Biotin_carboxylation_dom"/>
</dbReference>
<dbReference type="SUPFAM" id="SSF52440">
    <property type="entry name" value="PreATP-grasp domain"/>
    <property type="match status" value="1"/>
</dbReference>
<dbReference type="PROSITE" id="PS00866">
    <property type="entry name" value="CPSASE_1"/>
    <property type="match status" value="1"/>
</dbReference>
<dbReference type="PANTHER" id="PTHR18866:SF33">
    <property type="entry name" value="METHYLCROTONOYL-COA CARBOXYLASE SUBUNIT ALPHA, MITOCHONDRIAL-RELATED"/>
    <property type="match status" value="1"/>
</dbReference>
<sequence>MPLFSRILIANRGEIACRIIETAKRLDIQTVAVYSEADANARHTRMADEAILIGPPPATDSYLSIAKIVEAARKSGAEAIHPGYGFLSENADFARACADAGIVFIGPDPDTIALMGNKAAAKRYMIAAGVPCIPGYEAEDQSDNALIAAAEGIGFPIMVKAAAGGGGRGMRLVAKPEKLLKALKTARSEAERSFGSPELILEKAIIEPRHIEIQVFGDNHGNAVHMFERDCSIQRRHQKVIEEAPSPAVSAELRDKMGTTAATAAKTIGYSGAGTFEFLLDREGDFYFLEMNTRLQVEHPVTECITGLDLVEWQLRVAAGEPLPLTQEKISLKGHAIEARLYAEDPEKKFLPRVGVLNKWRPAEGIGIRTDHGLVDGYEVTPYYDAMIAKVIGFGETRAAAQANIIRALDSTVDDGLVTNRHFLKECVSHPAFTDGNATTGFIDSYFTGKASA</sequence>
<evidence type="ECO:0000256" key="1">
    <source>
        <dbReference type="ARBA" id="ARBA00022598"/>
    </source>
</evidence>
<reference evidence="8 9" key="1">
    <citation type="journal article" date="2014" name="Int. J. Syst. Evol. Microbiol.">
        <title>Sneathiella chungangensis sp. nov., isolated from a marine sand, and emended description of the genus Sneathiella.</title>
        <authorList>
            <person name="Siamphan C."/>
            <person name="Kim H."/>
            <person name="Lee J.S."/>
            <person name="Kim W."/>
        </authorList>
    </citation>
    <scope>NUCLEOTIDE SEQUENCE [LARGE SCALE GENOMIC DNA]</scope>
    <source>
        <strain evidence="8 9">KCTC 32476</strain>
    </source>
</reference>
<evidence type="ECO:0000259" key="6">
    <source>
        <dbReference type="PROSITE" id="PS50975"/>
    </source>
</evidence>
<dbReference type="Pfam" id="PF02785">
    <property type="entry name" value="Biotin_carb_C"/>
    <property type="match status" value="1"/>
</dbReference>
<dbReference type="InterPro" id="IPR005481">
    <property type="entry name" value="BC-like_N"/>
</dbReference>
<proteinExistence type="predicted"/>
<gene>
    <name evidence="8" type="ORF">GQF03_14675</name>
</gene>
<dbReference type="Pfam" id="PF00289">
    <property type="entry name" value="Biotin_carb_N"/>
    <property type="match status" value="1"/>
</dbReference>
<organism evidence="8 9">
    <name type="scientific">Sneathiella chungangensis</name>
    <dbReference type="NCBI Taxonomy" id="1418234"/>
    <lineage>
        <taxon>Bacteria</taxon>
        <taxon>Pseudomonadati</taxon>
        <taxon>Pseudomonadota</taxon>
        <taxon>Alphaproteobacteria</taxon>
        <taxon>Sneathiellales</taxon>
        <taxon>Sneathiellaceae</taxon>
        <taxon>Sneathiella</taxon>
    </lineage>
</organism>
<dbReference type="InterPro" id="IPR011054">
    <property type="entry name" value="Rudment_hybrid_motif"/>
</dbReference>
<dbReference type="PROSITE" id="PS50979">
    <property type="entry name" value="BC"/>
    <property type="match status" value="1"/>
</dbReference>
<dbReference type="FunFam" id="3.30.1490.20:FF:000003">
    <property type="entry name" value="acetyl-CoA carboxylase isoform X1"/>
    <property type="match status" value="1"/>
</dbReference>
<dbReference type="OrthoDB" id="9763189at2"/>
<dbReference type="NCBIfam" id="NF006367">
    <property type="entry name" value="PRK08591.1"/>
    <property type="match status" value="1"/>
</dbReference>
<feature type="domain" description="ATP-grasp" evidence="6">
    <location>
        <begin position="122"/>
        <end position="319"/>
    </location>
</feature>
<dbReference type="AlphaFoldDB" id="A0A845MIK1"/>
<dbReference type="EMBL" id="WTVA01000015">
    <property type="protein sequence ID" value="MZR23581.1"/>
    <property type="molecule type" value="Genomic_DNA"/>
</dbReference>
<dbReference type="FunFam" id="3.30.470.20:FF:000028">
    <property type="entry name" value="Methylcrotonoyl-CoA carboxylase subunit alpha, mitochondrial"/>
    <property type="match status" value="1"/>
</dbReference>
<feature type="domain" description="Biotin carboxylation" evidence="7">
    <location>
        <begin position="3"/>
        <end position="448"/>
    </location>
</feature>
<dbReference type="InterPro" id="IPR050856">
    <property type="entry name" value="Biotin_carboxylase_complex"/>
</dbReference>